<sequence length="522" mass="58257">MRLPSSLLFFRDGSPDPLNKANAPAVSPGSEIKIAGPLNFHDLARVISAGCTLIAVVLSLYLIFMHATHYTQPKEQRHIIRILFMVPVYAVSSYMQLQWYWRATYFSVISDCYEAFAIASFFGLICHYCAPDLHTQKEFFRGLRPIQGWVMPINWLAKCCGGDRGPWRTPKSGLTWFNIIWIGVYQYCFIRVAMTVTAVLTEHYGRYCESSNSPVFAHIWVLVINALSVTVAMYCLIQFYIQLAKPLAEHKLFLKILAIKLVVFLSFWQASAISVGTSTLKIVKPGEILAYPDLKVGIPAMLLCIEMAIFSCLHIWAFPYQVYRRGAASSFYPSPDASKGTIGLEKPALPNRGGFLGLRALWDAMNLWDLVKAFVRGMRWLFCGIKRRKEDVSYKLGTANDEALSLSNLHEPKPGQGAYNPAFEDPTATAYHGVGGGVMSPIGDERVGLIYNAQPNPDSSMGSSPPSAYGQQHLQHAQAYSYDPPPYGGAAHAQSPYHSYDQSPPQRPLRPSEAYGQGDWRN</sequence>
<accession>A0ABY2GZ44</accession>
<keyword evidence="4 6" id="KW-0472">Membrane</keyword>
<name>A0ABY2GZ44_9HYPO</name>
<dbReference type="Pfam" id="PF03619">
    <property type="entry name" value="Solute_trans_a"/>
    <property type="match status" value="1"/>
</dbReference>
<comment type="caution">
    <text evidence="7">The sequence shown here is derived from an EMBL/GenBank/DDBJ whole genome shotgun (WGS) entry which is preliminary data.</text>
</comment>
<keyword evidence="2 6" id="KW-0812">Transmembrane</keyword>
<evidence type="ECO:0000256" key="2">
    <source>
        <dbReference type="ARBA" id="ARBA00022692"/>
    </source>
</evidence>
<dbReference type="PANTHER" id="PTHR23423">
    <property type="entry name" value="ORGANIC SOLUTE TRANSPORTER-RELATED"/>
    <property type="match status" value="1"/>
</dbReference>
<feature type="transmembrane region" description="Helical" evidence="6">
    <location>
        <begin position="296"/>
        <end position="318"/>
    </location>
</feature>
<feature type="transmembrane region" description="Helical" evidence="6">
    <location>
        <begin position="79"/>
        <end position="101"/>
    </location>
</feature>
<feature type="transmembrane region" description="Helical" evidence="6">
    <location>
        <begin position="219"/>
        <end position="240"/>
    </location>
</feature>
<reference evidence="7 8" key="1">
    <citation type="submission" date="2018-01" db="EMBL/GenBank/DDBJ databases">
        <title>Genome characterization of the sugarcane-associated fungus Trichoderma ghanense CCMA-1212 and their application in lignocelulose bioconversion.</title>
        <authorList>
            <person name="Steindorff A.S."/>
            <person name="Mendes T.D."/>
            <person name="Vilela E.S.D."/>
            <person name="Rodrigues D.S."/>
            <person name="Formighieri E.F."/>
            <person name="Melo I.S."/>
            <person name="Favaro L.C.L."/>
        </authorList>
    </citation>
    <scope>NUCLEOTIDE SEQUENCE [LARGE SCALE GENOMIC DNA]</scope>
    <source>
        <strain evidence="7 8">CCMA-1212</strain>
    </source>
</reference>
<proteinExistence type="predicted"/>
<dbReference type="GeneID" id="300578527"/>
<gene>
    <name evidence="7" type="ORF">CCMA1212_006884</name>
</gene>
<dbReference type="SMART" id="SM01417">
    <property type="entry name" value="Solute_trans_a"/>
    <property type="match status" value="1"/>
</dbReference>
<evidence type="ECO:0000256" key="4">
    <source>
        <dbReference type="ARBA" id="ARBA00023136"/>
    </source>
</evidence>
<evidence type="ECO:0000313" key="8">
    <source>
        <dbReference type="Proteomes" id="UP001642720"/>
    </source>
</evidence>
<evidence type="ECO:0000256" key="3">
    <source>
        <dbReference type="ARBA" id="ARBA00022989"/>
    </source>
</evidence>
<organism evidence="7 8">
    <name type="scientific">Trichoderma ghanense</name>
    <dbReference type="NCBI Taxonomy" id="65468"/>
    <lineage>
        <taxon>Eukaryota</taxon>
        <taxon>Fungi</taxon>
        <taxon>Dikarya</taxon>
        <taxon>Ascomycota</taxon>
        <taxon>Pezizomycotina</taxon>
        <taxon>Sordariomycetes</taxon>
        <taxon>Hypocreomycetidae</taxon>
        <taxon>Hypocreales</taxon>
        <taxon>Hypocreaceae</taxon>
        <taxon>Trichoderma</taxon>
    </lineage>
</organism>
<evidence type="ECO:0000313" key="7">
    <source>
        <dbReference type="EMBL" id="TFB01248.1"/>
    </source>
</evidence>
<evidence type="ECO:0000256" key="1">
    <source>
        <dbReference type="ARBA" id="ARBA00004141"/>
    </source>
</evidence>
<feature type="transmembrane region" description="Helical" evidence="6">
    <location>
        <begin position="46"/>
        <end position="67"/>
    </location>
</feature>
<keyword evidence="3 6" id="KW-1133">Transmembrane helix</keyword>
<feature type="transmembrane region" description="Helical" evidence="6">
    <location>
        <begin position="252"/>
        <end position="276"/>
    </location>
</feature>
<feature type="transmembrane region" description="Helical" evidence="6">
    <location>
        <begin position="113"/>
        <end position="130"/>
    </location>
</feature>
<feature type="transmembrane region" description="Helical" evidence="6">
    <location>
        <begin position="174"/>
        <end position="199"/>
    </location>
</feature>
<evidence type="ECO:0000256" key="5">
    <source>
        <dbReference type="SAM" id="MobiDB-lite"/>
    </source>
</evidence>
<dbReference type="Proteomes" id="UP001642720">
    <property type="component" value="Unassembled WGS sequence"/>
</dbReference>
<dbReference type="EMBL" id="PPTA01000009">
    <property type="protein sequence ID" value="TFB01248.1"/>
    <property type="molecule type" value="Genomic_DNA"/>
</dbReference>
<feature type="compositionally biased region" description="Polar residues" evidence="5">
    <location>
        <begin position="453"/>
        <end position="475"/>
    </location>
</feature>
<dbReference type="InterPro" id="IPR005178">
    <property type="entry name" value="Ostalpha/TMEM184C"/>
</dbReference>
<protein>
    <submittedName>
        <fullName evidence="7">Transmembrane protein</fullName>
    </submittedName>
</protein>
<feature type="region of interest" description="Disordered" evidence="5">
    <location>
        <begin position="450"/>
        <end position="522"/>
    </location>
</feature>
<evidence type="ECO:0000256" key="6">
    <source>
        <dbReference type="SAM" id="Phobius"/>
    </source>
</evidence>
<keyword evidence="8" id="KW-1185">Reference proteome</keyword>
<dbReference type="RefSeq" id="XP_073557449.1">
    <property type="nucleotide sequence ID" value="XM_073704077.1"/>
</dbReference>
<comment type="subcellular location">
    <subcellularLocation>
        <location evidence="1">Membrane</location>
        <topology evidence="1">Multi-pass membrane protein</topology>
    </subcellularLocation>
</comment>